<protein>
    <submittedName>
        <fullName evidence="1">Uncharacterized protein</fullName>
    </submittedName>
</protein>
<dbReference type="EMBL" id="ANNX02000026">
    <property type="protein sequence ID" value="KYC40687.1"/>
    <property type="molecule type" value="Genomic_DNA"/>
</dbReference>
<organism evidence="1 2">
    <name type="scientific">Scytonema hofmannii PCC 7110</name>
    <dbReference type="NCBI Taxonomy" id="128403"/>
    <lineage>
        <taxon>Bacteria</taxon>
        <taxon>Bacillati</taxon>
        <taxon>Cyanobacteriota</taxon>
        <taxon>Cyanophyceae</taxon>
        <taxon>Nostocales</taxon>
        <taxon>Scytonemataceae</taxon>
        <taxon>Scytonema</taxon>
    </lineage>
</organism>
<accession>A0A139X7K8</accession>
<dbReference type="RefSeq" id="WP_017740034.1">
    <property type="nucleotide sequence ID" value="NZ_KQ976354.1"/>
</dbReference>
<gene>
    <name evidence="1" type="ORF">WA1_23895</name>
</gene>
<proteinExistence type="predicted"/>
<reference evidence="1 2" key="1">
    <citation type="journal article" date="2013" name="Genome Biol. Evol.">
        <title>Genomes of Stigonematalean cyanobacteria (subsection V) and the evolution of oxygenic photosynthesis from prokaryotes to plastids.</title>
        <authorList>
            <person name="Dagan T."/>
            <person name="Roettger M."/>
            <person name="Stucken K."/>
            <person name="Landan G."/>
            <person name="Koch R."/>
            <person name="Major P."/>
            <person name="Gould S.B."/>
            <person name="Goremykin V.V."/>
            <person name="Rippka R."/>
            <person name="Tandeau de Marsac N."/>
            <person name="Gugger M."/>
            <person name="Lockhart P.J."/>
            <person name="Allen J.F."/>
            <person name="Brune I."/>
            <person name="Maus I."/>
            <person name="Puhler A."/>
            <person name="Martin W.F."/>
        </authorList>
    </citation>
    <scope>NUCLEOTIDE SEQUENCE [LARGE SCALE GENOMIC DNA]</scope>
    <source>
        <strain evidence="1 2">PCC 7110</strain>
    </source>
</reference>
<evidence type="ECO:0000313" key="1">
    <source>
        <dbReference type="EMBL" id="KYC40687.1"/>
    </source>
</evidence>
<dbReference type="AlphaFoldDB" id="A0A139X7K8"/>
<name>A0A139X7K8_9CYAN</name>
<evidence type="ECO:0000313" key="2">
    <source>
        <dbReference type="Proteomes" id="UP000076925"/>
    </source>
</evidence>
<keyword evidence="2" id="KW-1185">Reference proteome</keyword>
<dbReference type="Proteomes" id="UP000076925">
    <property type="component" value="Unassembled WGS sequence"/>
</dbReference>
<sequence length="74" mass="7899">MFASDRTNTNRLDGSHTSFVNNGTQASIISSNSDRGVLSTENLFTGTFSSSVTSLPDLIVENASNTERAIARCI</sequence>
<dbReference type="OrthoDB" id="462989at2"/>
<comment type="caution">
    <text evidence="1">The sequence shown here is derived from an EMBL/GenBank/DDBJ whole genome shotgun (WGS) entry which is preliminary data.</text>
</comment>